<keyword evidence="2" id="KW-0418">Kinase</keyword>
<dbReference type="EMBL" id="JAUSUZ010000001">
    <property type="protein sequence ID" value="MDQ0371320.1"/>
    <property type="molecule type" value="Genomic_DNA"/>
</dbReference>
<gene>
    <name evidence="2" type="ORF">J2S42_007989</name>
</gene>
<proteinExistence type="predicted"/>
<sequence>MRRLIQAQFPQWPTLAVTPVRVDGCDDRTYRLGTTMSVRMPPANDDNDEVRGPGDPASDR</sequence>
<evidence type="ECO:0000313" key="2">
    <source>
        <dbReference type="EMBL" id="MDQ0371320.1"/>
    </source>
</evidence>
<evidence type="ECO:0000313" key="3">
    <source>
        <dbReference type="Proteomes" id="UP001240236"/>
    </source>
</evidence>
<accession>A0AAE3WAB4</accession>
<dbReference type="RefSeq" id="WP_307248001.1">
    <property type="nucleotide sequence ID" value="NZ_JAUSUZ010000001.1"/>
</dbReference>
<dbReference type="GO" id="GO:0016301">
    <property type="term" value="F:kinase activity"/>
    <property type="evidence" value="ECO:0007669"/>
    <property type="project" value="UniProtKB-KW"/>
</dbReference>
<dbReference type="AlphaFoldDB" id="A0AAE3WAB4"/>
<evidence type="ECO:0000256" key="1">
    <source>
        <dbReference type="SAM" id="MobiDB-lite"/>
    </source>
</evidence>
<dbReference type="Gene3D" id="3.30.200.20">
    <property type="entry name" value="Phosphorylase Kinase, domain 1"/>
    <property type="match status" value="1"/>
</dbReference>
<keyword evidence="3" id="KW-1185">Reference proteome</keyword>
<dbReference type="Proteomes" id="UP001240236">
    <property type="component" value="Unassembled WGS sequence"/>
</dbReference>
<organism evidence="2 3">
    <name type="scientific">Catenuloplanes indicus</name>
    <dbReference type="NCBI Taxonomy" id="137267"/>
    <lineage>
        <taxon>Bacteria</taxon>
        <taxon>Bacillati</taxon>
        <taxon>Actinomycetota</taxon>
        <taxon>Actinomycetes</taxon>
        <taxon>Micromonosporales</taxon>
        <taxon>Micromonosporaceae</taxon>
        <taxon>Catenuloplanes</taxon>
    </lineage>
</organism>
<reference evidence="2 3" key="1">
    <citation type="submission" date="2023-07" db="EMBL/GenBank/DDBJ databases">
        <title>Sequencing the genomes of 1000 actinobacteria strains.</title>
        <authorList>
            <person name="Klenk H.-P."/>
        </authorList>
    </citation>
    <scope>NUCLEOTIDE SEQUENCE [LARGE SCALE GENOMIC DNA]</scope>
    <source>
        <strain evidence="2 3">DSM 44709</strain>
    </source>
</reference>
<feature type="compositionally biased region" description="Basic and acidic residues" evidence="1">
    <location>
        <begin position="49"/>
        <end position="60"/>
    </location>
</feature>
<keyword evidence="2" id="KW-0808">Transferase</keyword>
<feature type="region of interest" description="Disordered" evidence="1">
    <location>
        <begin position="33"/>
        <end position="60"/>
    </location>
</feature>
<name>A0AAE3WAB4_9ACTN</name>
<comment type="caution">
    <text evidence="2">The sequence shown here is derived from an EMBL/GenBank/DDBJ whole genome shotgun (WGS) entry which is preliminary data.</text>
</comment>
<protein>
    <submittedName>
        <fullName evidence="2">Aminoglycoside phosphotransferase (APT) family kinase protein</fullName>
    </submittedName>
</protein>